<dbReference type="Pfam" id="PF12172">
    <property type="entry name" value="zf-ChsH2"/>
    <property type="match status" value="1"/>
</dbReference>
<comment type="caution">
    <text evidence="4">The sequence shown here is derived from an EMBL/GenBank/DDBJ whole genome shotgun (WGS) entry which is preliminary data.</text>
</comment>
<name>A0A917RN73_9NOCA</name>
<evidence type="ECO:0000259" key="2">
    <source>
        <dbReference type="Pfam" id="PF01796"/>
    </source>
</evidence>
<gene>
    <name evidence="4" type="ORF">GCM10011588_32980</name>
</gene>
<evidence type="ECO:0000313" key="4">
    <source>
        <dbReference type="EMBL" id="GGL15730.1"/>
    </source>
</evidence>
<accession>A0A917RN73</accession>
<dbReference type="InterPro" id="IPR052513">
    <property type="entry name" value="Thioester_dehydratase-like"/>
</dbReference>
<dbReference type="Proteomes" id="UP000638263">
    <property type="component" value="Unassembled WGS sequence"/>
</dbReference>
<evidence type="ECO:0000256" key="1">
    <source>
        <dbReference type="SAM" id="MobiDB-lite"/>
    </source>
</evidence>
<evidence type="ECO:0008006" key="6">
    <source>
        <dbReference type="Google" id="ProtNLM"/>
    </source>
</evidence>
<feature type="domain" description="ChsH2 rubredoxin-like zinc ribbon" evidence="3">
    <location>
        <begin position="51"/>
        <end position="85"/>
    </location>
</feature>
<dbReference type="EMBL" id="BMMH01000006">
    <property type="protein sequence ID" value="GGL15730.1"/>
    <property type="molecule type" value="Genomic_DNA"/>
</dbReference>
<dbReference type="InterPro" id="IPR002878">
    <property type="entry name" value="ChsH2_C"/>
</dbReference>
<proteinExistence type="predicted"/>
<dbReference type="Gene3D" id="6.10.30.10">
    <property type="match status" value="1"/>
</dbReference>
<protein>
    <recommendedName>
        <fullName evidence="6">Zn-ribbon domain-containing OB-fold protein</fullName>
    </recommendedName>
</protein>
<organism evidence="4 5">
    <name type="scientific">Nocardia jinanensis</name>
    <dbReference type="NCBI Taxonomy" id="382504"/>
    <lineage>
        <taxon>Bacteria</taxon>
        <taxon>Bacillati</taxon>
        <taxon>Actinomycetota</taxon>
        <taxon>Actinomycetes</taxon>
        <taxon>Mycobacteriales</taxon>
        <taxon>Nocardiaceae</taxon>
        <taxon>Nocardia</taxon>
    </lineage>
</organism>
<dbReference type="AlphaFoldDB" id="A0A917RN73"/>
<dbReference type="Pfam" id="PF01796">
    <property type="entry name" value="OB_ChsH2_C"/>
    <property type="match status" value="1"/>
</dbReference>
<dbReference type="InterPro" id="IPR012340">
    <property type="entry name" value="NA-bd_OB-fold"/>
</dbReference>
<dbReference type="SUPFAM" id="SSF50249">
    <property type="entry name" value="Nucleic acid-binding proteins"/>
    <property type="match status" value="1"/>
</dbReference>
<sequence>MSGQGRSRQRSVTTQAPAHAEDEHGMSDLRATTLPAEAVHITTNSDTEPFWEYAKEGKLVALQCGACGHFRMPPTPFCPECQSTEKNWKELSGRGSVYSYAVVHGFPGLPDITLVGAVVSLDGAGDARLVTNVVDVDPSEVQIGMELEVTFSPISDGWQLPVFRPARG</sequence>
<dbReference type="PANTHER" id="PTHR34075:SF5">
    <property type="entry name" value="BLR3430 PROTEIN"/>
    <property type="match status" value="1"/>
</dbReference>
<reference evidence="4" key="1">
    <citation type="journal article" date="2014" name="Int. J. Syst. Evol. Microbiol.">
        <title>Complete genome sequence of Corynebacterium casei LMG S-19264T (=DSM 44701T), isolated from a smear-ripened cheese.</title>
        <authorList>
            <consortium name="US DOE Joint Genome Institute (JGI-PGF)"/>
            <person name="Walter F."/>
            <person name="Albersmeier A."/>
            <person name="Kalinowski J."/>
            <person name="Ruckert C."/>
        </authorList>
    </citation>
    <scope>NUCLEOTIDE SEQUENCE</scope>
    <source>
        <strain evidence="4">CGMCC 4.3508</strain>
    </source>
</reference>
<feature type="region of interest" description="Disordered" evidence="1">
    <location>
        <begin position="1"/>
        <end position="27"/>
    </location>
</feature>
<reference evidence="4" key="2">
    <citation type="submission" date="2020-09" db="EMBL/GenBank/DDBJ databases">
        <authorList>
            <person name="Sun Q."/>
            <person name="Zhou Y."/>
        </authorList>
    </citation>
    <scope>NUCLEOTIDE SEQUENCE</scope>
    <source>
        <strain evidence="4">CGMCC 4.3508</strain>
    </source>
</reference>
<evidence type="ECO:0000313" key="5">
    <source>
        <dbReference type="Proteomes" id="UP000638263"/>
    </source>
</evidence>
<evidence type="ECO:0000259" key="3">
    <source>
        <dbReference type="Pfam" id="PF12172"/>
    </source>
</evidence>
<keyword evidence="5" id="KW-1185">Reference proteome</keyword>
<feature type="domain" description="ChsH2 C-terminal OB-fold" evidence="2">
    <location>
        <begin position="88"/>
        <end position="151"/>
    </location>
</feature>
<feature type="compositionally biased region" description="Polar residues" evidence="1">
    <location>
        <begin position="1"/>
        <end position="16"/>
    </location>
</feature>
<dbReference type="InterPro" id="IPR022002">
    <property type="entry name" value="ChsH2_Znr"/>
</dbReference>
<dbReference type="PANTHER" id="PTHR34075">
    <property type="entry name" value="BLR3430 PROTEIN"/>
    <property type="match status" value="1"/>
</dbReference>